<dbReference type="KEGG" id="lab:LA76x_3355"/>
<evidence type="ECO:0000313" key="3">
    <source>
        <dbReference type="Proteomes" id="UP000060787"/>
    </source>
</evidence>
<sequence length="40" mass="4465">MVSLARRLAGFERNGACALSEHRPRTVEPVRSSDRGRRVA</sequence>
<organism evidence="2 3">
    <name type="scientific">Lysobacter antibioticus</name>
    <dbReference type="NCBI Taxonomy" id="84531"/>
    <lineage>
        <taxon>Bacteria</taxon>
        <taxon>Pseudomonadati</taxon>
        <taxon>Pseudomonadota</taxon>
        <taxon>Gammaproteobacteria</taxon>
        <taxon>Lysobacterales</taxon>
        <taxon>Lysobacteraceae</taxon>
        <taxon>Lysobacter</taxon>
    </lineage>
</organism>
<protein>
    <submittedName>
        <fullName evidence="2">Uncharacterized protein</fullName>
    </submittedName>
</protein>
<accession>A0A0S2FD95</accession>
<feature type="region of interest" description="Disordered" evidence="1">
    <location>
        <begin position="15"/>
        <end position="40"/>
    </location>
</feature>
<keyword evidence="3" id="KW-1185">Reference proteome</keyword>
<dbReference type="STRING" id="84531.LA76x_3355"/>
<proteinExistence type="predicted"/>
<dbReference type="PATRIC" id="fig|84531.8.peg.3370"/>
<dbReference type="AlphaFoldDB" id="A0A0S2FD95"/>
<reference evidence="2 3" key="1">
    <citation type="journal article" date="2015" name="BMC Genomics">
        <title>Comparative genomics and metabolic profiling of the genus Lysobacter.</title>
        <authorList>
            <person name="de Bruijn I."/>
            <person name="Cheng X."/>
            <person name="de Jager V."/>
            <person name="Exposito R.G."/>
            <person name="Watrous J."/>
            <person name="Patel N."/>
            <person name="Postma J."/>
            <person name="Dorrestein P.C."/>
            <person name="Kobayashi D."/>
            <person name="Raaijmakers J.M."/>
        </authorList>
    </citation>
    <scope>NUCLEOTIDE SEQUENCE [LARGE SCALE GENOMIC DNA]</scope>
    <source>
        <strain evidence="2 3">76</strain>
    </source>
</reference>
<gene>
    <name evidence="2" type="ORF">LA76x_3355</name>
</gene>
<dbReference type="Proteomes" id="UP000060787">
    <property type="component" value="Chromosome"/>
</dbReference>
<name>A0A0S2FD95_LYSAN</name>
<evidence type="ECO:0000256" key="1">
    <source>
        <dbReference type="SAM" id="MobiDB-lite"/>
    </source>
</evidence>
<dbReference type="EMBL" id="CP011129">
    <property type="protein sequence ID" value="ALN81481.1"/>
    <property type="molecule type" value="Genomic_DNA"/>
</dbReference>
<evidence type="ECO:0000313" key="2">
    <source>
        <dbReference type="EMBL" id="ALN81481.1"/>
    </source>
</evidence>
<feature type="compositionally biased region" description="Basic and acidic residues" evidence="1">
    <location>
        <begin position="20"/>
        <end position="40"/>
    </location>
</feature>